<protein>
    <submittedName>
        <fullName evidence="7">Multidrug-efflux transporter</fullName>
    </submittedName>
</protein>
<dbReference type="InterPro" id="IPR011701">
    <property type="entry name" value="MFS"/>
</dbReference>
<feature type="transmembrane region" description="Helical" evidence="5">
    <location>
        <begin position="117"/>
        <end position="138"/>
    </location>
</feature>
<feature type="transmembrane region" description="Helical" evidence="5">
    <location>
        <begin position="444"/>
        <end position="466"/>
    </location>
</feature>
<organism evidence="7 8">
    <name type="scientific">Nitratireductor thuwali</name>
    <dbReference type="NCBI Taxonomy" id="2267699"/>
    <lineage>
        <taxon>Bacteria</taxon>
        <taxon>Pseudomonadati</taxon>
        <taxon>Pseudomonadota</taxon>
        <taxon>Alphaproteobacteria</taxon>
        <taxon>Hyphomicrobiales</taxon>
        <taxon>Phyllobacteriaceae</taxon>
        <taxon>Nitratireductor</taxon>
    </lineage>
</organism>
<accession>A0ABY5MGI9</accession>
<feature type="transmembrane region" description="Helical" evidence="5">
    <location>
        <begin position="414"/>
        <end position="432"/>
    </location>
</feature>
<feature type="transmembrane region" description="Helical" evidence="5">
    <location>
        <begin position="61"/>
        <end position="85"/>
    </location>
</feature>
<feature type="transmembrane region" description="Helical" evidence="5">
    <location>
        <begin position="28"/>
        <end position="49"/>
    </location>
</feature>
<dbReference type="Gene3D" id="1.20.1250.20">
    <property type="entry name" value="MFS general substrate transporter like domains"/>
    <property type="match status" value="1"/>
</dbReference>
<gene>
    <name evidence="7" type="ORF">NTH_01362</name>
</gene>
<feature type="domain" description="Major facilitator superfamily (MFS) profile" evidence="6">
    <location>
        <begin position="27"/>
        <end position="468"/>
    </location>
</feature>
<dbReference type="PANTHER" id="PTHR23501">
    <property type="entry name" value="MAJOR FACILITATOR SUPERFAMILY"/>
    <property type="match status" value="1"/>
</dbReference>
<feature type="transmembrane region" description="Helical" evidence="5">
    <location>
        <begin position="239"/>
        <end position="256"/>
    </location>
</feature>
<proteinExistence type="predicted"/>
<dbReference type="RefSeq" id="WP_338529299.1">
    <property type="nucleotide sequence ID" value="NZ_CP030941.1"/>
</dbReference>
<feature type="transmembrane region" description="Helical" evidence="5">
    <location>
        <begin position="92"/>
        <end position="111"/>
    </location>
</feature>
<evidence type="ECO:0000256" key="1">
    <source>
        <dbReference type="ARBA" id="ARBA00004141"/>
    </source>
</evidence>
<dbReference type="Gene3D" id="1.20.1720.10">
    <property type="entry name" value="Multidrug resistance protein D"/>
    <property type="match status" value="1"/>
</dbReference>
<evidence type="ECO:0000313" key="8">
    <source>
        <dbReference type="Proteomes" id="UP001342418"/>
    </source>
</evidence>
<sequence length="468" mass="47820">MSQSQHGATPAVDARWAGILKTGYLGQFALLCLGIWLHAADSLVVATAMPAAVAEIGGDRFVSWALSLYLLGSILSGAGAALCATAFGLRRAFVIAALVYAAGCATSAMAPEIMVMLAGRLAQGLGGGLLVALTYVAVQRLFPREMWPRLIALMSAIWGAAAFTGPLIGGFFADLGLWRWAFWSFGVQALVLAVLVPALMTPSTTRTVPSPRFPLMRLALLSASVLLVAAAGVTLSPATSLPMLAGGAAFFVLFLKNDASRGTERMFPVSAFSMNSLLGAGFVANLALGAAAMSLTVYGPFILNRLHGVTALGVGLIIAAESVAWSLAAVAFAGTGEAGEKFLIRIGALMILFAIAVLGPLMAGGPIWAVALAAVVQGAGFGMLWGFLIRRVVAAAAEEDRDSASAAMPTTQQIAFALGAALSGIVANQAGFTEGGSASMANVALWVFAAFVPVAALGAAAAWRVAKD</sequence>
<evidence type="ECO:0000256" key="3">
    <source>
        <dbReference type="ARBA" id="ARBA00022989"/>
    </source>
</evidence>
<dbReference type="SUPFAM" id="SSF103473">
    <property type="entry name" value="MFS general substrate transporter"/>
    <property type="match status" value="1"/>
</dbReference>
<comment type="subcellular location">
    <subcellularLocation>
        <location evidence="1">Membrane</location>
        <topology evidence="1">Multi-pass membrane protein</topology>
    </subcellularLocation>
</comment>
<evidence type="ECO:0000256" key="5">
    <source>
        <dbReference type="SAM" id="Phobius"/>
    </source>
</evidence>
<feature type="transmembrane region" description="Helical" evidence="5">
    <location>
        <begin position="367"/>
        <end position="393"/>
    </location>
</feature>
<evidence type="ECO:0000259" key="6">
    <source>
        <dbReference type="PROSITE" id="PS50850"/>
    </source>
</evidence>
<evidence type="ECO:0000256" key="2">
    <source>
        <dbReference type="ARBA" id="ARBA00022692"/>
    </source>
</evidence>
<dbReference type="Proteomes" id="UP001342418">
    <property type="component" value="Chromosome"/>
</dbReference>
<feature type="transmembrane region" description="Helical" evidence="5">
    <location>
        <begin position="150"/>
        <end position="168"/>
    </location>
</feature>
<feature type="transmembrane region" description="Helical" evidence="5">
    <location>
        <begin position="213"/>
        <end position="233"/>
    </location>
</feature>
<keyword evidence="3 5" id="KW-1133">Transmembrane helix</keyword>
<keyword evidence="4 5" id="KW-0472">Membrane</keyword>
<name>A0ABY5MGI9_9HYPH</name>
<keyword evidence="8" id="KW-1185">Reference proteome</keyword>
<keyword evidence="2 5" id="KW-0812">Transmembrane</keyword>
<dbReference type="Pfam" id="PF07690">
    <property type="entry name" value="MFS_1"/>
    <property type="match status" value="1"/>
</dbReference>
<evidence type="ECO:0000313" key="7">
    <source>
        <dbReference type="EMBL" id="UUP16912.1"/>
    </source>
</evidence>
<dbReference type="PANTHER" id="PTHR23501:SF154">
    <property type="entry name" value="MULTIDRUG-EFFLUX TRANSPORTER RV1634-RELATED"/>
    <property type="match status" value="1"/>
</dbReference>
<feature type="transmembrane region" description="Helical" evidence="5">
    <location>
        <begin position="309"/>
        <end position="330"/>
    </location>
</feature>
<dbReference type="InterPro" id="IPR020846">
    <property type="entry name" value="MFS_dom"/>
</dbReference>
<feature type="transmembrane region" description="Helical" evidence="5">
    <location>
        <begin position="342"/>
        <end position="361"/>
    </location>
</feature>
<reference evidence="7 8" key="1">
    <citation type="submission" date="2018-07" db="EMBL/GenBank/DDBJ databases">
        <title>Genome sequence of Nitratireductor thuwali#1536.</title>
        <authorList>
            <person name="Michoud G."/>
            <person name="Merlino G."/>
            <person name="Sefrji F.O."/>
            <person name="Daffonchio D."/>
        </authorList>
    </citation>
    <scope>NUCLEOTIDE SEQUENCE [LARGE SCALE GENOMIC DNA]</scope>
    <source>
        <strain evidence="8">Nit1536</strain>
    </source>
</reference>
<feature type="transmembrane region" description="Helical" evidence="5">
    <location>
        <begin position="180"/>
        <end position="201"/>
    </location>
</feature>
<dbReference type="PROSITE" id="PS50850">
    <property type="entry name" value="MFS"/>
    <property type="match status" value="1"/>
</dbReference>
<dbReference type="InterPro" id="IPR036259">
    <property type="entry name" value="MFS_trans_sf"/>
</dbReference>
<feature type="transmembrane region" description="Helical" evidence="5">
    <location>
        <begin position="277"/>
        <end position="303"/>
    </location>
</feature>
<dbReference type="EMBL" id="CP030941">
    <property type="protein sequence ID" value="UUP16912.1"/>
    <property type="molecule type" value="Genomic_DNA"/>
</dbReference>
<evidence type="ECO:0000256" key="4">
    <source>
        <dbReference type="ARBA" id="ARBA00023136"/>
    </source>
</evidence>